<dbReference type="Gene3D" id="2.40.50.40">
    <property type="match status" value="1"/>
</dbReference>
<dbReference type="InterPro" id="IPR021109">
    <property type="entry name" value="Peptidase_aspartic_dom_sf"/>
</dbReference>
<dbReference type="InterPro" id="IPR016197">
    <property type="entry name" value="Chromo-like_dom_sf"/>
</dbReference>
<dbReference type="CDD" id="cd00024">
    <property type="entry name" value="CD_CSD"/>
    <property type="match status" value="1"/>
</dbReference>
<keyword evidence="4" id="KW-0808">Transferase</keyword>
<evidence type="ECO:0000259" key="18">
    <source>
        <dbReference type="PROSITE" id="PS50878"/>
    </source>
</evidence>
<dbReference type="PROSITE" id="PS50994">
    <property type="entry name" value="INTEGRASE"/>
    <property type="match status" value="1"/>
</dbReference>
<feature type="domain" description="Reverse transcriptase" evidence="18">
    <location>
        <begin position="778"/>
        <end position="959"/>
    </location>
</feature>
<evidence type="ECO:0000256" key="10">
    <source>
        <dbReference type="ARBA" id="ARBA00023002"/>
    </source>
</evidence>
<proteinExistence type="inferred from homology"/>
<feature type="domain" description="Chromo" evidence="14">
    <location>
        <begin position="1714"/>
        <end position="1773"/>
    </location>
</feature>
<dbReference type="SMART" id="SM00089">
    <property type="entry name" value="PKD"/>
    <property type="match status" value="6"/>
</dbReference>
<dbReference type="PROSITE" id="PS50878">
    <property type="entry name" value="RT_POL"/>
    <property type="match status" value="1"/>
</dbReference>
<evidence type="ECO:0000256" key="5">
    <source>
        <dbReference type="ARBA" id="ARBA00022695"/>
    </source>
</evidence>
<dbReference type="InterPro" id="IPR001995">
    <property type="entry name" value="Peptidase_A2_cat"/>
</dbReference>
<comment type="similarity">
    <text evidence="1">Belongs to the glutathione peroxidase family.</text>
</comment>
<dbReference type="CDD" id="cd00146">
    <property type="entry name" value="PKD"/>
    <property type="match status" value="3"/>
</dbReference>
<dbReference type="FunFam" id="3.30.420.10:FF:000032">
    <property type="entry name" value="Retrovirus-related Pol polyprotein from transposon 297-like Protein"/>
    <property type="match status" value="1"/>
</dbReference>
<dbReference type="InterPro" id="IPR001878">
    <property type="entry name" value="Znf_CCHC"/>
</dbReference>
<evidence type="ECO:0000259" key="19">
    <source>
        <dbReference type="PROSITE" id="PS50994"/>
    </source>
</evidence>
<dbReference type="GO" id="GO:0006979">
    <property type="term" value="P:response to oxidative stress"/>
    <property type="evidence" value="ECO:0007669"/>
    <property type="project" value="InterPro"/>
</dbReference>
<dbReference type="InterPro" id="IPR013783">
    <property type="entry name" value="Ig-like_fold"/>
</dbReference>
<dbReference type="PROSITE" id="PS51212">
    <property type="entry name" value="WSC"/>
    <property type="match status" value="1"/>
</dbReference>
<sequence>MVAASLLGCLAVVAGVFTECKPATGSIYDFAATDILQTKNISLSQYRNQLQPEDTGTEILNGIKYVRPGNGFVPKFPVFWKVDVNGAKEHPLFTFLKKYCPPVSDEFEDGLFYSPKKNEDVRWNYEQFIIDKNGKPVMRYDILAGIGCYKENKRRRYFSRNPGDFDPGALTPTICAAKCGSFKFSYAAIAEGRFCFCGDALPDNSLIDSSKCTDKCSGDVLQDCGSKDYVSVFTAAPPILGLTLASDAGSNVVQIGNEVTFSASISSGGANLAFKMDYDDGAGKTDQNATNLWKRTYNTPGHYRVSVYGNDQMESLMQAAIIAEKCANVRKTIKDSDCSNLNVIKQNKDLDEITEKINTLNLKIKEQMPQVNAYRSNRVNRTTKQNYVCKYCGMSYYHKNHKCKARNKECYNCKKVGHLARVCFTKSYRNVVKTKSFKSRQKPHKKKRENIYINLMTNIEGNTVNVDILGIKTKGLIDTGAAVSCISSYLFNKLDKTKIRVNLSSINNVYGVGGEGISVKGQVKLPLKFDKEPIVYQNFYIIDKIQHSLIIGNDFLEYNKANINYPTKTLNLYDGIAQIALISTRQNEAKTLKHIELPARKISIIPVKIPKQYVGKQIILEPSQSLHNKSIVGAACLVSSSTQQAVMQVINPNEDKVVLNRNEIVALISEIKPNSIQNWSDKTEKVHINNIEKGHKKQKQKLNIDLSEADLTNEQKDKLRKFVDKNRNVFATDLSEIGMTDVHFHEIDTGNNPPVSLPPHRAAPNIRTEIERQVEEMLKYKIIEPSNSIWHSPVCLTRKKDNSWRFCVDYRRVNAFTSPMHATLGNMHDVFDTMGEMQPQIFSSIDLSSSFWQVPLHPNSKQKAAFVTHSGIYEWNRMPYGLRNSSIAFSQVMSQILRGLHWKYVLAYIDDILIFSKTFEEHLLHLEEVFARLRKANFTLKPQKCHFAVKKVNYLGHIISKDGVKVDESKITIVKNYPRPKNQTEVRQFLGLCNYYRRFVKDYAKITVPLNNLLQKDKEYVWTDKCQISFESLQQALTTAPVLSYPDMSKPFILTCDASGSAIGYILGQLDENGKERVISYSGRALRNNELNWTITEKECLAVLEGITKNKVYLSHARFKVYTDHQALVWLHKSKDTNSRLGRWALELQNYDFEIIYKEGKKNTNADALSRIPYKEIEDEIHPKLSVNSLLENKIKTEIKFEYANEKPIIAAIENNEVDLNDVSDISKLQRECDQLIPLIKYLETGELPENQKEARNICYERDHYRLSQSGELIHLHRSRTKGIPKAESMIEQLVLPKCLRQDALLAYHDHNGHTGIKRTYAGIHLKYYWSGMYQEVYNYVTSCDKCQRSKQPTHHRPAPLLPLPIEDTLSRWHMDILTCLPKTKDGYQHLLLVVDSFSRWPECFPLKTQEATEIAEVLYNEVFSRFGAPRAIVSDRGANFCSKLIQALCELFEVQRYHTSSYHPQTNSTCERMNRTIAQTLRTLVAKDQSNWHKLIPSVMMALRMSTNTESTGYSPFQMLFGKEMNLPFDISVQPKDGMSKTAKNHLETLIDRLKIVKDIAKTSVENSQEKTKNRYDKKAEAPKFRIGDYVMLQSMKVPKGLSPKLHPKWDGPFYVINVGQNNTCKLRRCSDHKLIKSRIHTNRMKPYIDPRDHRNFPDIQRNVAQNNREKVDDIDDVQNDNIDRTQNDNAQMQQNDSQMQQNDETNDDDNDFIAEKLLAKKRRQGKNYYKVKWVGYKKTTWEPEENIGEGLLVEFYTKFTKSGTKRKRPTSLLEKEATTSVMIDSPVKTYTLTCPAYMATHEEDFCTVSVLEGSSLELQYSVDSVLKSTFSIADPPIYITGPAIPTKGGTTVVPGETGTGSFIVMPASEFLYKSVVIGFEMYAEAIGNIDILIMSPACNTPSYCFDKNDCSSGCSGIHERSCISKEFCPSSMSCWTSGSSTCDTTPVRYDGTQRTNLNIVRTVTHNILATGYNYVPIDATADYIQVENGYILGYKPTTGRLNAVSANAIETDIKSTDVTNAGSAGPLSSPLKRHLLRAITSGGSDAYIPVKFTTPGIKDISITVSNKRISGSESNTTQINVMEGVDMAIINIPQYIEKGLATTFQLLPHTGTNVTYWWDFGDGITALNTTDATYDYTYTTVGEMNVSITAFNQMSSKSNMTIVQVQEKIRNLALVNSIAVVGETTSIPTSMTTGSNYTCTWKRDGVVIATTDDISSPPGGTFDYTFTEEGTYEISVVCSNQINSMSAVATFTTQFKITNLQLVKTGALKDSTFTIDWTWTAGSIPQFILEYDSQVRTFTKDPYFNKASSESLSAGSSITKYPLNLTAFNLVSNEQIVIDFGIEEELTGPSITIGGVSIDPVTGYGTISKNDQVSFTVDATGGTNVVIEWKYNDGTPDDSFTIPIWTATPAQTKNHQFSSLGWFNVEVKIYNLYNSHSQTFRLLAIAPIQNLVMNISPDPVLFLPPATVTFTFSKSVPTDPDPNEASVSFNYGDGKSETVPFDVNQQYTHEFRETSPSGTYTITTNISNVISHLILNGNVKVVEKIEDVEIVPDPEYAAVGDPVNVKVTMRRGDTGADLTLDWDLGDGTAVTSGNRIGVSPSGSDTKVATYPTEGTRTIKITAKSTMETIVTTKDIICQWKITEDPVVTSNHPQNFNLVGGRIDFTFLYSGTPAPTAATVLVNYGDGTEEYQDPTWLTTKKGSTQLFDHTYTTDGNYVTTVTLSNLVSTKIFQISSGVYLKFVGLAVVPKFIKFIPINGPDVDGFGSNKDIFQLDRPVRFHMSKTEGTFVYYSISASNGAVVIMCNKTTEDVFEIKFNETGTYTVVITAHNPIDSKSVTTTIEVMKAVLDVSVADNGQTTSENEAKLFDISFVEPGTKTCVHIDYGDGIAEMFGDSATCTSSSYAGSATYISTFSGSSFQATHTYTSKNTYDVRVHAFNAHSTSDYSVFHVVSSIDCSQPQIDIKNKYVKFWEPEEIEKVPGYV</sequence>
<accession>A0A8S3TQP4</accession>
<dbReference type="Proteomes" id="UP000683360">
    <property type="component" value="Unassembled WGS sequence"/>
</dbReference>
<evidence type="ECO:0000259" key="16">
    <source>
        <dbReference type="PROSITE" id="PS50158"/>
    </source>
</evidence>
<dbReference type="Gene3D" id="1.10.340.70">
    <property type="match status" value="1"/>
</dbReference>
<gene>
    <name evidence="21" type="ORF">MEDL_48493</name>
</gene>
<feature type="signal peptide" evidence="13">
    <location>
        <begin position="1"/>
        <end position="18"/>
    </location>
</feature>
<dbReference type="FunFam" id="1.10.340.70:FF:000001">
    <property type="entry name" value="Retrovirus-related Pol polyprotein from transposon gypsy-like Protein"/>
    <property type="match status" value="1"/>
</dbReference>
<dbReference type="Pfam" id="PF00665">
    <property type="entry name" value="rve"/>
    <property type="match status" value="1"/>
</dbReference>
<evidence type="ECO:0000256" key="6">
    <source>
        <dbReference type="ARBA" id="ARBA00022722"/>
    </source>
</evidence>
<evidence type="ECO:0000259" key="14">
    <source>
        <dbReference type="PROSITE" id="PS50013"/>
    </source>
</evidence>
<keyword evidence="11" id="KW-0863">Zinc-finger</keyword>
<dbReference type="SMART" id="SM00298">
    <property type="entry name" value="CHROMO"/>
    <property type="match status" value="1"/>
</dbReference>
<evidence type="ECO:0000256" key="2">
    <source>
        <dbReference type="ARBA" id="ARBA00012493"/>
    </source>
</evidence>
<dbReference type="GO" id="GO:0015074">
    <property type="term" value="P:DNA integration"/>
    <property type="evidence" value="ECO:0007669"/>
    <property type="project" value="InterPro"/>
</dbReference>
<dbReference type="EC" id="2.7.7.49" evidence="2"/>
<dbReference type="SUPFAM" id="SSF54160">
    <property type="entry name" value="Chromo domain-like"/>
    <property type="match status" value="1"/>
</dbReference>
<dbReference type="GO" id="GO:0003964">
    <property type="term" value="F:RNA-directed DNA polymerase activity"/>
    <property type="evidence" value="ECO:0007669"/>
    <property type="project" value="UniProtKB-KW"/>
</dbReference>
<keyword evidence="11" id="KW-0862">Zinc</keyword>
<evidence type="ECO:0000313" key="21">
    <source>
        <dbReference type="EMBL" id="CAG2235952.1"/>
    </source>
</evidence>
<dbReference type="Pfam" id="PF00078">
    <property type="entry name" value="RVT_1"/>
    <property type="match status" value="1"/>
</dbReference>
<evidence type="ECO:0000259" key="17">
    <source>
        <dbReference type="PROSITE" id="PS50175"/>
    </source>
</evidence>
<dbReference type="InterPro" id="IPR022409">
    <property type="entry name" value="PKD/Chitinase_dom"/>
</dbReference>
<dbReference type="SMART" id="SM00321">
    <property type="entry name" value="WSC"/>
    <property type="match status" value="1"/>
</dbReference>
<dbReference type="OrthoDB" id="6131060at2759"/>
<keyword evidence="11" id="KW-0479">Metal-binding</keyword>
<comment type="caution">
    <text evidence="21">The sequence shown here is derived from an EMBL/GenBank/DDBJ whole genome shotgun (WGS) entry which is preliminary data.</text>
</comment>
<dbReference type="Pfam" id="PF17917">
    <property type="entry name" value="RT_RNaseH"/>
    <property type="match status" value="1"/>
</dbReference>
<dbReference type="GO" id="GO:0003676">
    <property type="term" value="F:nucleic acid binding"/>
    <property type="evidence" value="ECO:0007669"/>
    <property type="project" value="InterPro"/>
</dbReference>
<dbReference type="InterPro" id="IPR043502">
    <property type="entry name" value="DNA/RNA_pol_sf"/>
</dbReference>
<keyword evidence="3" id="KW-0575">Peroxidase</keyword>
<dbReference type="FunFam" id="3.30.70.270:FF:000020">
    <property type="entry name" value="Transposon Tf2-6 polyprotein-like Protein"/>
    <property type="match status" value="1"/>
</dbReference>
<dbReference type="InterPro" id="IPR001584">
    <property type="entry name" value="Integrase_cat-core"/>
</dbReference>
<dbReference type="Gene3D" id="2.60.40.10">
    <property type="entry name" value="Immunoglobulins"/>
    <property type="match status" value="3"/>
</dbReference>
<dbReference type="SUPFAM" id="SSF50630">
    <property type="entry name" value="Acid proteases"/>
    <property type="match status" value="1"/>
</dbReference>
<dbReference type="Gene3D" id="3.10.10.10">
    <property type="entry name" value="HIV Type 1 Reverse Transcriptase, subunit A, domain 1"/>
    <property type="match status" value="1"/>
</dbReference>
<dbReference type="GO" id="GO:0006508">
    <property type="term" value="P:proteolysis"/>
    <property type="evidence" value="ECO:0007669"/>
    <property type="project" value="InterPro"/>
</dbReference>
<evidence type="ECO:0000256" key="11">
    <source>
        <dbReference type="PROSITE-ProRule" id="PRU00047"/>
    </source>
</evidence>
<feature type="domain" description="PKD" evidence="15">
    <location>
        <begin position="2112"/>
        <end position="2174"/>
    </location>
</feature>
<dbReference type="Pfam" id="PF00385">
    <property type="entry name" value="Chromo"/>
    <property type="match status" value="1"/>
</dbReference>
<dbReference type="Pfam" id="PF01822">
    <property type="entry name" value="WSC"/>
    <property type="match status" value="1"/>
</dbReference>
<dbReference type="SUPFAM" id="SSF56672">
    <property type="entry name" value="DNA/RNA polymerases"/>
    <property type="match status" value="1"/>
</dbReference>
<protein>
    <recommendedName>
        <fullName evidence="2">RNA-directed DNA polymerase</fullName>
        <ecNumber evidence="2">2.7.7.49</ecNumber>
    </recommendedName>
</protein>
<dbReference type="InterPro" id="IPR043128">
    <property type="entry name" value="Rev_trsase/Diguanyl_cyclase"/>
</dbReference>
<dbReference type="PROSITE" id="PS50158">
    <property type="entry name" value="ZF_CCHC"/>
    <property type="match status" value="1"/>
</dbReference>
<evidence type="ECO:0000256" key="8">
    <source>
        <dbReference type="ARBA" id="ARBA00022801"/>
    </source>
</evidence>
<feature type="domain" description="WSC" evidence="20">
    <location>
        <begin position="142"/>
        <end position="236"/>
    </location>
</feature>
<dbReference type="Gene3D" id="3.40.30.10">
    <property type="entry name" value="Glutaredoxin"/>
    <property type="match status" value="1"/>
</dbReference>
<dbReference type="InterPro" id="IPR012337">
    <property type="entry name" value="RNaseH-like_sf"/>
</dbReference>
<dbReference type="InterPro" id="IPR035986">
    <property type="entry name" value="PKD_dom_sf"/>
</dbReference>
<keyword evidence="5" id="KW-0548">Nucleotidyltransferase</keyword>
<dbReference type="PROSITE" id="PS50093">
    <property type="entry name" value="PKD"/>
    <property type="match status" value="4"/>
</dbReference>
<evidence type="ECO:0000256" key="1">
    <source>
        <dbReference type="ARBA" id="ARBA00006926"/>
    </source>
</evidence>
<organism evidence="21 22">
    <name type="scientific">Mytilus edulis</name>
    <name type="common">Blue mussel</name>
    <dbReference type="NCBI Taxonomy" id="6550"/>
    <lineage>
        <taxon>Eukaryota</taxon>
        <taxon>Metazoa</taxon>
        <taxon>Spiralia</taxon>
        <taxon>Lophotrochozoa</taxon>
        <taxon>Mollusca</taxon>
        <taxon>Bivalvia</taxon>
        <taxon>Autobranchia</taxon>
        <taxon>Pteriomorphia</taxon>
        <taxon>Mytilida</taxon>
        <taxon>Mytiloidea</taxon>
        <taxon>Mytilidae</taxon>
        <taxon>Mytilinae</taxon>
        <taxon>Mytilus</taxon>
    </lineage>
</organism>
<feature type="domain" description="PKD" evidence="15">
    <location>
        <begin position="2664"/>
        <end position="2729"/>
    </location>
</feature>
<keyword evidence="10" id="KW-0560">Oxidoreductase</keyword>
<dbReference type="InterPro" id="IPR023780">
    <property type="entry name" value="Chromo_domain"/>
</dbReference>
<feature type="domain" description="PKD" evidence="15">
    <location>
        <begin position="2565"/>
        <end position="2637"/>
    </location>
</feature>
<feature type="domain" description="Integrase catalytic" evidence="19">
    <location>
        <begin position="1359"/>
        <end position="1525"/>
    </location>
</feature>
<dbReference type="SMART" id="SM00343">
    <property type="entry name" value="ZnF_C2HC"/>
    <property type="match status" value="1"/>
</dbReference>
<evidence type="ECO:0000256" key="4">
    <source>
        <dbReference type="ARBA" id="ARBA00022679"/>
    </source>
</evidence>
<dbReference type="CDD" id="cd00303">
    <property type="entry name" value="retropepsin_like"/>
    <property type="match status" value="1"/>
</dbReference>
<dbReference type="PROSITE" id="PS50175">
    <property type="entry name" value="ASP_PROT_RETROV"/>
    <property type="match status" value="1"/>
</dbReference>
<feature type="chain" id="PRO_5035844736" description="RNA-directed DNA polymerase" evidence="13">
    <location>
        <begin position="19"/>
        <end position="2985"/>
    </location>
</feature>
<dbReference type="Pfam" id="PF00801">
    <property type="entry name" value="PKD"/>
    <property type="match status" value="3"/>
</dbReference>
<dbReference type="InterPro" id="IPR000601">
    <property type="entry name" value="PKD_dom"/>
</dbReference>
<evidence type="ECO:0000256" key="3">
    <source>
        <dbReference type="ARBA" id="ARBA00022559"/>
    </source>
</evidence>
<dbReference type="SUPFAM" id="SSF53098">
    <property type="entry name" value="Ribonuclease H-like"/>
    <property type="match status" value="1"/>
</dbReference>
<dbReference type="PANTHER" id="PTHR37984:SF5">
    <property type="entry name" value="PROTEIN NYNRIN-LIKE"/>
    <property type="match status" value="1"/>
</dbReference>
<dbReference type="Gene3D" id="3.30.70.270">
    <property type="match status" value="2"/>
</dbReference>
<evidence type="ECO:0000259" key="15">
    <source>
        <dbReference type="PROSITE" id="PS50093"/>
    </source>
</evidence>
<reference evidence="21" key="1">
    <citation type="submission" date="2021-03" db="EMBL/GenBank/DDBJ databases">
        <authorList>
            <person name="Bekaert M."/>
        </authorList>
    </citation>
    <scope>NUCLEOTIDE SEQUENCE</scope>
</reference>
<dbReference type="PROSITE" id="PS51355">
    <property type="entry name" value="GLUTATHIONE_PEROXID_3"/>
    <property type="match status" value="1"/>
</dbReference>
<dbReference type="Gene3D" id="2.40.70.10">
    <property type="entry name" value="Acid Proteases"/>
    <property type="match status" value="1"/>
</dbReference>
<evidence type="ECO:0000256" key="9">
    <source>
        <dbReference type="ARBA" id="ARBA00022918"/>
    </source>
</evidence>
<feature type="region of interest" description="Disordered" evidence="12">
    <location>
        <begin position="1664"/>
        <end position="1710"/>
    </location>
</feature>
<dbReference type="EMBL" id="CAJPWZ010002335">
    <property type="protein sequence ID" value="CAG2235952.1"/>
    <property type="molecule type" value="Genomic_DNA"/>
</dbReference>
<dbReference type="CDD" id="cd01647">
    <property type="entry name" value="RT_LTR"/>
    <property type="match status" value="1"/>
</dbReference>
<dbReference type="Pfam" id="PF17921">
    <property type="entry name" value="Integrase_H2C2"/>
    <property type="match status" value="1"/>
</dbReference>
<evidence type="ECO:0000256" key="13">
    <source>
        <dbReference type="SAM" id="SignalP"/>
    </source>
</evidence>
<evidence type="ECO:0000313" key="22">
    <source>
        <dbReference type="Proteomes" id="UP000683360"/>
    </source>
</evidence>
<dbReference type="InterPro" id="IPR000953">
    <property type="entry name" value="Chromo/chromo_shadow_dom"/>
</dbReference>
<dbReference type="GO" id="GO:0008270">
    <property type="term" value="F:zinc ion binding"/>
    <property type="evidence" value="ECO:0007669"/>
    <property type="project" value="UniProtKB-KW"/>
</dbReference>
<dbReference type="InterPro" id="IPR036397">
    <property type="entry name" value="RNaseH_sf"/>
</dbReference>
<dbReference type="PANTHER" id="PTHR37984">
    <property type="entry name" value="PROTEIN CBG26694"/>
    <property type="match status" value="1"/>
</dbReference>
<keyword evidence="8" id="KW-0378">Hydrolase</keyword>
<evidence type="ECO:0000256" key="12">
    <source>
        <dbReference type="SAM" id="MobiDB-lite"/>
    </source>
</evidence>
<feature type="domain" description="CCHC-type" evidence="16">
    <location>
        <begin position="410"/>
        <end position="423"/>
    </location>
</feature>
<feature type="domain" description="Peptidase A2" evidence="17">
    <location>
        <begin position="473"/>
        <end position="555"/>
    </location>
</feature>
<keyword evidence="6" id="KW-0540">Nuclease</keyword>
<dbReference type="InterPro" id="IPR000477">
    <property type="entry name" value="RT_dom"/>
</dbReference>
<name>A0A8S3TQP4_MYTED</name>
<feature type="domain" description="PKD" evidence="15">
    <location>
        <begin position="2372"/>
        <end position="2433"/>
    </location>
</feature>
<dbReference type="InterPro" id="IPR000889">
    <property type="entry name" value="Glutathione_peroxidase"/>
</dbReference>
<dbReference type="PROSITE" id="PS50013">
    <property type="entry name" value="CHROMO_2"/>
    <property type="match status" value="1"/>
</dbReference>
<dbReference type="GO" id="GO:0004190">
    <property type="term" value="F:aspartic-type endopeptidase activity"/>
    <property type="evidence" value="ECO:0007669"/>
    <property type="project" value="InterPro"/>
</dbReference>
<dbReference type="InterPro" id="IPR036249">
    <property type="entry name" value="Thioredoxin-like_sf"/>
</dbReference>
<dbReference type="InterPro" id="IPR002889">
    <property type="entry name" value="WSC_carb-bd"/>
</dbReference>
<dbReference type="SUPFAM" id="SSF52833">
    <property type="entry name" value="Thioredoxin-like"/>
    <property type="match status" value="1"/>
</dbReference>
<dbReference type="GO" id="GO:0004601">
    <property type="term" value="F:peroxidase activity"/>
    <property type="evidence" value="ECO:0007669"/>
    <property type="project" value="UniProtKB-KW"/>
</dbReference>
<evidence type="ECO:0000259" key="20">
    <source>
        <dbReference type="PROSITE" id="PS51212"/>
    </source>
</evidence>
<feature type="compositionally biased region" description="Low complexity" evidence="12">
    <location>
        <begin position="1689"/>
        <end position="1705"/>
    </location>
</feature>
<keyword evidence="22" id="KW-1185">Reference proteome</keyword>
<dbReference type="CDD" id="cd09274">
    <property type="entry name" value="RNase_HI_RT_Ty3"/>
    <property type="match status" value="1"/>
</dbReference>
<keyword evidence="13" id="KW-0732">Signal</keyword>
<dbReference type="InterPro" id="IPR041373">
    <property type="entry name" value="RT_RNaseH"/>
</dbReference>
<evidence type="ECO:0000256" key="7">
    <source>
        <dbReference type="ARBA" id="ARBA00022759"/>
    </source>
</evidence>
<dbReference type="InterPro" id="IPR041588">
    <property type="entry name" value="Integrase_H2C2"/>
</dbReference>
<keyword evidence="9" id="KW-0695">RNA-directed DNA polymerase</keyword>
<dbReference type="Gene3D" id="3.30.420.10">
    <property type="entry name" value="Ribonuclease H-like superfamily/Ribonuclease H"/>
    <property type="match status" value="1"/>
</dbReference>
<keyword evidence="7" id="KW-0255">Endonuclease</keyword>
<dbReference type="GO" id="GO:0004519">
    <property type="term" value="F:endonuclease activity"/>
    <property type="evidence" value="ECO:0007669"/>
    <property type="project" value="UniProtKB-KW"/>
</dbReference>
<dbReference type="SUPFAM" id="SSF49299">
    <property type="entry name" value="PKD domain"/>
    <property type="match status" value="7"/>
</dbReference>
<dbReference type="InterPro" id="IPR050951">
    <property type="entry name" value="Retrovirus_Pol_polyprotein"/>
</dbReference>